<reference evidence="1" key="1">
    <citation type="submission" date="2002-01" db="EMBL/GenBank/DDBJ databases">
        <authorList>
            <person name="Nguyen M."/>
            <person name="Karlin-Neumann G."/>
            <person name="Southwick A."/>
            <person name="Lam B."/>
            <person name="Miranda M."/>
            <person name="Palm C.J."/>
            <person name="Bowser L."/>
            <person name="Jones T."/>
            <person name="Banh J."/>
            <person name="Carninci P."/>
            <person name="Chen H."/>
            <person name="Cheuk R."/>
            <person name="Chung M.K."/>
            <person name="Hayashizaki Y."/>
            <person name="Ishida J."/>
            <person name="Kamiya A."/>
            <person name="Kawai J."/>
            <person name="Kim C."/>
            <person name="Lin J."/>
            <person name="Liu S.X."/>
            <person name="Narusaka M."/>
            <person name="Pham P.K."/>
            <person name="Sakano H."/>
            <person name="Sakurai T."/>
            <person name="Satou M."/>
            <person name="Seki M."/>
            <person name="Shinn P."/>
            <person name="Yamada K."/>
            <person name="Shinozaki K."/>
            <person name="Ecker J."/>
            <person name="Theologis A."/>
            <person name="Davis R.W."/>
        </authorList>
    </citation>
    <scope>NUCLEOTIDE SEQUENCE</scope>
</reference>
<dbReference type="EMBL" id="AY072360">
    <property type="protein sequence ID" value="AAL62352.1"/>
    <property type="molecule type" value="mRNA"/>
</dbReference>
<evidence type="ECO:0000313" key="2">
    <source>
        <dbReference type="EMBL" id="AAO30090.1"/>
    </source>
</evidence>
<organism evidence="1">
    <name type="scientific">Arabidopsis thaliana</name>
    <name type="common">Mouse-ear cress</name>
    <dbReference type="NCBI Taxonomy" id="3702"/>
    <lineage>
        <taxon>Eukaryota</taxon>
        <taxon>Viridiplantae</taxon>
        <taxon>Streptophyta</taxon>
        <taxon>Embryophyta</taxon>
        <taxon>Tracheophyta</taxon>
        <taxon>Spermatophyta</taxon>
        <taxon>Magnoliopsida</taxon>
        <taxon>eudicotyledons</taxon>
        <taxon>Gunneridae</taxon>
        <taxon>Pentapetalae</taxon>
        <taxon>rosids</taxon>
        <taxon>malvids</taxon>
        <taxon>Brassicales</taxon>
        <taxon>Brassicaceae</taxon>
        <taxon>Camelineae</taxon>
        <taxon>Arabidopsis</taxon>
    </lineage>
</organism>
<gene>
    <name evidence="1" type="ordered locus">At3g60380</name>
</gene>
<dbReference type="EMBL" id="BT003427">
    <property type="protein sequence ID" value="AAO30090.1"/>
    <property type="molecule type" value="mRNA"/>
</dbReference>
<sequence length="23" mass="2688">MTLTTIYCLITCINIVILIHRHC</sequence>
<proteinExistence type="evidence at transcript level"/>
<dbReference type="AlphaFoldDB" id="Q8VY83"/>
<accession>Q8VY83</accession>
<reference evidence="2" key="2">
    <citation type="submission" date="2003-01" db="EMBL/GenBank/DDBJ databases">
        <authorList>
            <person name="Southwick A."/>
            <person name="Nguyen M."/>
            <person name="Tripp M."/>
            <person name="Palm C.J."/>
            <person name="Jones T."/>
            <person name="Wu T."/>
            <person name="Carninci P."/>
            <person name="Chen H."/>
            <person name="Cheuk R."/>
            <person name="Chan M.M."/>
            <person name="Chang C.H."/>
            <person name="Dale J.M."/>
            <person name="Deng J.M."/>
            <person name="Hayashizaki Y."/>
            <person name="Hsuan V.W."/>
            <person name="Lee J.M."/>
            <person name="Ishida J."/>
            <person name="Kamiya A."/>
            <person name="Kawai J."/>
            <person name="Kim C.J."/>
            <person name="Narusaka M."/>
            <person name="Onodera C.S."/>
            <person name="Quach H.L."/>
            <person name="Sakurai T."/>
            <person name="Satou M."/>
            <person name="Seki M."/>
            <person name="Shinn P."/>
            <person name="Tang C.C."/>
            <person name="Toroumi M."/>
            <person name="Wong C."/>
            <person name="Wu H.C."/>
            <person name="Yamada K."/>
            <person name="Yu G."/>
            <person name="Yuan S."/>
            <person name="Shinozaki K."/>
            <person name="Ecker J."/>
            <person name="Theologis A."/>
            <person name="Davis R.W."/>
        </authorList>
    </citation>
    <scope>NUCLEOTIDE SEQUENCE</scope>
</reference>
<evidence type="ECO:0000313" key="1">
    <source>
        <dbReference type="EMBL" id="AAL62352.1"/>
    </source>
</evidence>
<protein>
    <submittedName>
        <fullName evidence="1">Uncharacterized protein At3g60380</fullName>
    </submittedName>
</protein>
<name>Q8VY83_ARATH</name>